<protein>
    <recommendedName>
        <fullName evidence="3">Zn(2)-C6 fungal-type domain-containing protein</fullName>
    </recommendedName>
</protein>
<reference evidence="1 2" key="1">
    <citation type="journal article" date="2018" name="Evol. Lett.">
        <title>Horizontal gene cluster transfer increased hallucinogenic mushroom diversity.</title>
        <authorList>
            <person name="Reynolds H.T."/>
            <person name="Vijayakumar V."/>
            <person name="Gluck-Thaler E."/>
            <person name="Korotkin H.B."/>
            <person name="Matheny P.B."/>
            <person name="Slot J.C."/>
        </authorList>
    </citation>
    <scope>NUCLEOTIDE SEQUENCE [LARGE SCALE GENOMIC DNA]</scope>
    <source>
        <strain evidence="1 2">SRW20</strain>
    </source>
</reference>
<gene>
    <name evidence="1" type="ORF">CVT26_002437</name>
</gene>
<organism evidence="1 2">
    <name type="scientific">Gymnopilus dilepis</name>
    <dbReference type="NCBI Taxonomy" id="231916"/>
    <lineage>
        <taxon>Eukaryota</taxon>
        <taxon>Fungi</taxon>
        <taxon>Dikarya</taxon>
        <taxon>Basidiomycota</taxon>
        <taxon>Agaricomycotina</taxon>
        <taxon>Agaricomycetes</taxon>
        <taxon>Agaricomycetidae</taxon>
        <taxon>Agaricales</taxon>
        <taxon>Agaricineae</taxon>
        <taxon>Hymenogastraceae</taxon>
        <taxon>Gymnopilus</taxon>
    </lineage>
</organism>
<dbReference type="AlphaFoldDB" id="A0A409Y3T9"/>
<name>A0A409Y3T9_9AGAR</name>
<dbReference type="EMBL" id="NHYE01001214">
    <property type="protein sequence ID" value="PPQ97648.1"/>
    <property type="molecule type" value="Genomic_DNA"/>
</dbReference>
<keyword evidence="2" id="KW-1185">Reference proteome</keyword>
<dbReference type="Proteomes" id="UP000284706">
    <property type="component" value="Unassembled WGS sequence"/>
</dbReference>
<comment type="caution">
    <text evidence="1">The sequence shown here is derived from an EMBL/GenBank/DDBJ whole genome shotgun (WGS) entry which is preliminary data.</text>
</comment>
<evidence type="ECO:0000313" key="2">
    <source>
        <dbReference type="Proteomes" id="UP000284706"/>
    </source>
</evidence>
<accession>A0A409Y3T9</accession>
<proteinExistence type="predicted"/>
<sequence length="564" mass="61822">MSLGGDALKSTQVLSAIHEEELFVHALREALVSPRLFHERFLNLVRMMSNVVKQFNALGLNGSFVITALNDLFSEGYDSGVPDYQRICEVVRFHDSNYQKQAFHMGLEAPPTPLIASATASSGNPDIWIGHTRDFATIVPPPRLPLKTSGPPTAIPASSAAAKSKNVSTVGVVTDANALLTSPIVTPMASSSTIPQSRPAVTLSRHSRSRLAAAPRSVPAITIASTSFPSPPPKPRQAAVEQVEQSKAFEDLGEDQIHARIADQANVDQDVGGDLFHDLANDLESKSEMVFAAKKLRKVAPQEIERMYFPQPCQRCSTRGLPCFLPKRSRTPGRACWHCSDSRARCPFSVNTFMMPDSLAIKKNGAVLANAQLSHEVIKLKKNLLSLIDLYKTRSDLFGVMVKTFTLHEDTLLNHLERPLWEVTRSAIQRALERHNHDSRNFKHTSPAQQRIGETGSVGQPGACLLKTNVERPYGRPLTVNGREAPGITQSTVDHREAATKGSVVLQPSLPISRTMCIAGKRKVAPQCSVPPRCQKVNKRCLEDCITDRFAESGERHEYNAADG</sequence>
<dbReference type="InParanoid" id="A0A409Y3T9"/>
<evidence type="ECO:0000313" key="1">
    <source>
        <dbReference type="EMBL" id="PPQ97648.1"/>
    </source>
</evidence>
<evidence type="ECO:0008006" key="3">
    <source>
        <dbReference type="Google" id="ProtNLM"/>
    </source>
</evidence>